<comment type="caution">
    <text evidence="3">The sequence shown here is derived from an EMBL/GenBank/DDBJ whole genome shotgun (WGS) entry which is preliminary data.</text>
</comment>
<dbReference type="EMBL" id="JYKN01000432">
    <property type="protein sequence ID" value="KKK24453.1"/>
    <property type="molecule type" value="Genomic_DNA"/>
</dbReference>
<keyword evidence="4" id="KW-1185">Reference proteome</keyword>
<dbReference type="Proteomes" id="UP000034947">
    <property type="component" value="Unassembled WGS sequence"/>
</dbReference>
<dbReference type="Pfam" id="PF07993">
    <property type="entry name" value="NAD_binding_4"/>
    <property type="match status" value="1"/>
</dbReference>
<name>A0A0F8UY65_9EURO</name>
<dbReference type="VEuPathDB" id="FungiDB:P175DRAFT_0356063"/>
<dbReference type="PANTHER" id="PTHR11011">
    <property type="entry name" value="MALE STERILITY PROTEIN 2-RELATED"/>
    <property type="match status" value="1"/>
</dbReference>
<dbReference type="InterPro" id="IPR026055">
    <property type="entry name" value="FAR"/>
</dbReference>
<dbReference type="SUPFAM" id="SSF51735">
    <property type="entry name" value="NAD(P)-binding Rossmann-fold domains"/>
    <property type="match status" value="1"/>
</dbReference>
<evidence type="ECO:0000256" key="1">
    <source>
        <dbReference type="RuleBase" id="RU363097"/>
    </source>
</evidence>
<comment type="similarity">
    <text evidence="1">Belongs to the fatty acyl-CoA reductase family.</text>
</comment>
<reference evidence="3 4" key="1">
    <citation type="submission" date="2015-02" db="EMBL/GenBank/DDBJ databases">
        <title>Draft Genome Sequences of Two Closely-Related Aflatoxigenic Aspergillus Species Obtained from the Cote d'Ivoire.</title>
        <authorList>
            <person name="Moore G.G."/>
            <person name="Beltz S.B."/>
            <person name="Mack B.M."/>
        </authorList>
    </citation>
    <scope>NUCLEOTIDE SEQUENCE [LARGE SCALE GENOMIC DNA]</scope>
    <source>
        <strain evidence="3 4">SRRC1432</strain>
    </source>
</reference>
<dbReference type="GO" id="GO:0005777">
    <property type="term" value="C:peroxisome"/>
    <property type="evidence" value="ECO:0007669"/>
    <property type="project" value="TreeGrafter"/>
</dbReference>
<accession>A0A0F8UY65</accession>
<dbReference type="GO" id="GO:0102965">
    <property type="term" value="F:alcohol-forming long-chain fatty acyl-CoA reductase activity"/>
    <property type="evidence" value="ECO:0007669"/>
    <property type="project" value="UniProtKB-EC"/>
</dbReference>
<dbReference type="Gene3D" id="3.40.50.720">
    <property type="entry name" value="NAD(P)-binding Rossmann-like Domain"/>
    <property type="match status" value="1"/>
</dbReference>
<feature type="domain" description="Thioester reductase (TE)" evidence="2">
    <location>
        <begin position="13"/>
        <end position="296"/>
    </location>
</feature>
<sequence>MIWDHFDGKSVLITGASGFLGTALVHRIIDRTSASHLYLICRGGLPRLREQWRRILSSELADPMLDPRRVTVLDGDILKPDFGLPPREVERLQGVVEIVIHSASSINLGSRLSKIAAVIIGASEMVSEFALKCPKLDQFAYISTAYVNAFLYAETDALDTEVEEKVYALRNAQGRAADEWALVRSQGSSGAYEAHEFPWAYAYAKHLTERLLMERFEARSQQQQQQSRLLILRPSIIGPAKSFPFPAYCVPTSSPLTMMIAGSALDPSKGYKFHTRCPNPATQSTADEVPVDIVVDRLLAHLGARTPGPVHAVSGKRARWTFQDWWCAVNILNPSPRGPVLPEWTSSLHWRSPELHPVARLHAVIGTSFHFHDDKTERLWESLSVEDRLDLQLFAMLPSEYAAPVWVHERRAALAVGVNDAMRWNAKARL</sequence>
<protein>
    <recommendedName>
        <fullName evidence="1">Fatty acyl-CoA reductase</fullName>
        <ecNumber evidence="1">1.2.1.84</ecNumber>
    </recommendedName>
</protein>
<dbReference type="GO" id="GO:0035336">
    <property type="term" value="P:long-chain fatty-acyl-CoA metabolic process"/>
    <property type="evidence" value="ECO:0007669"/>
    <property type="project" value="TreeGrafter"/>
</dbReference>
<dbReference type="InterPro" id="IPR036291">
    <property type="entry name" value="NAD(P)-bd_dom_sf"/>
</dbReference>
<comment type="catalytic activity">
    <reaction evidence="1">
        <text>a long-chain fatty acyl-CoA + 2 NADPH + 2 H(+) = a long-chain primary fatty alcohol + 2 NADP(+) + CoA</text>
        <dbReference type="Rhea" id="RHEA:52716"/>
        <dbReference type="ChEBI" id="CHEBI:15378"/>
        <dbReference type="ChEBI" id="CHEBI:57287"/>
        <dbReference type="ChEBI" id="CHEBI:57783"/>
        <dbReference type="ChEBI" id="CHEBI:58349"/>
        <dbReference type="ChEBI" id="CHEBI:77396"/>
        <dbReference type="ChEBI" id="CHEBI:83139"/>
        <dbReference type="EC" id="1.2.1.84"/>
    </reaction>
</comment>
<dbReference type="GO" id="GO:0080019">
    <property type="term" value="F:alcohol-forming very long-chain fatty acyl-CoA reductase activity"/>
    <property type="evidence" value="ECO:0007669"/>
    <property type="project" value="InterPro"/>
</dbReference>
<evidence type="ECO:0000313" key="4">
    <source>
        <dbReference type="Proteomes" id="UP000034947"/>
    </source>
</evidence>
<dbReference type="PANTHER" id="PTHR11011:SF45">
    <property type="entry name" value="FATTY ACYL-COA REDUCTASE CG8306-RELATED"/>
    <property type="match status" value="1"/>
</dbReference>
<comment type="function">
    <text evidence="1">Catalyzes the reduction of fatty acyl-CoA to fatty alcohols.</text>
</comment>
<dbReference type="OrthoDB" id="429813at2759"/>
<keyword evidence="1" id="KW-0444">Lipid biosynthesis</keyword>
<evidence type="ECO:0000313" key="3">
    <source>
        <dbReference type="EMBL" id="KKK24453.1"/>
    </source>
</evidence>
<evidence type="ECO:0000259" key="2">
    <source>
        <dbReference type="Pfam" id="PF07993"/>
    </source>
</evidence>
<keyword evidence="1" id="KW-0521">NADP</keyword>
<dbReference type="InterPro" id="IPR013120">
    <property type="entry name" value="FAR_NAD-bd"/>
</dbReference>
<keyword evidence="1" id="KW-0560">Oxidoreductase</keyword>
<dbReference type="AlphaFoldDB" id="A0A0F8UY65"/>
<organism evidence="3 4">
    <name type="scientific">Aspergillus ochraceoroseus</name>
    <dbReference type="NCBI Taxonomy" id="138278"/>
    <lineage>
        <taxon>Eukaryota</taxon>
        <taxon>Fungi</taxon>
        <taxon>Dikarya</taxon>
        <taxon>Ascomycota</taxon>
        <taxon>Pezizomycotina</taxon>
        <taxon>Eurotiomycetes</taxon>
        <taxon>Eurotiomycetidae</taxon>
        <taxon>Eurotiales</taxon>
        <taxon>Aspergillaceae</taxon>
        <taxon>Aspergillus</taxon>
        <taxon>Aspergillus subgen. Nidulantes</taxon>
    </lineage>
</organism>
<gene>
    <name evidence="3" type="ORF">AOCH_006206</name>
</gene>
<proteinExistence type="inferred from homology"/>
<dbReference type="EC" id="1.2.1.84" evidence="1"/>
<keyword evidence="1" id="KW-0443">Lipid metabolism</keyword>